<evidence type="ECO:0000256" key="2">
    <source>
        <dbReference type="ARBA" id="ARBA00022679"/>
    </source>
</evidence>
<comment type="similarity">
    <text evidence="10">Belongs to the P-Pant transferase superfamily. AcpS family.</text>
</comment>
<protein>
    <recommendedName>
        <fullName evidence="10">Holo-[acyl-carrier-protein] synthase</fullName>
        <shortName evidence="10">Holo-ACP synthase</shortName>
        <ecNumber evidence="10">2.7.8.7</ecNumber>
    </recommendedName>
    <alternativeName>
        <fullName evidence="10">4'-phosphopantetheinyl transferase AcpS</fullName>
    </alternativeName>
</protein>
<comment type="cofactor">
    <cofactor evidence="10">
        <name>Mg(2+)</name>
        <dbReference type="ChEBI" id="CHEBI:18420"/>
    </cofactor>
</comment>
<dbReference type="InterPro" id="IPR004568">
    <property type="entry name" value="Ppantetheine-prot_Trfase_dom"/>
</dbReference>
<evidence type="ECO:0000256" key="1">
    <source>
        <dbReference type="ARBA" id="ARBA00022516"/>
    </source>
</evidence>
<evidence type="ECO:0000256" key="7">
    <source>
        <dbReference type="ARBA" id="ARBA00023160"/>
    </source>
</evidence>
<evidence type="ECO:0000256" key="8">
    <source>
        <dbReference type="ARBA" id="ARBA00050875"/>
    </source>
</evidence>
<dbReference type="InterPro" id="IPR008278">
    <property type="entry name" value="4-PPantetheinyl_Trfase_dom"/>
</dbReference>
<organism evidence="12 13">
    <name type="scientific">Methylophilales bacterium MBRS-H7</name>
    <dbReference type="NCBI Taxonomy" id="1623450"/>
    <lineage>
        <taxon>Bacteria</taxon>
        <taxon>Pseudomonadati</taxon>
        <taxon>Pseudomonadota</taxon>
        <taxon>Betaproteobacteria</taxon>
        <taxon>Nitrosomonadales</taxon>
        <taxon>OM43 clade</taxon>
    </lineage>
</organism>
<dbReference type="GO" id="GO:0005737">
    <property type="term" value="C:cytoplasm"/>
    <property type="evidence" value="ECO:0007669"/>
    <property type="project" value="UniProtKB-SubCell"/>
</dbReference>
<keyword evidence="10" id="KW-0963">Cytoplasm</keyword>
<dbReference type="InterPro" id="IPR037143">
    <property type="entry name" value="4-PPantetheinyl_Trfase_dom_sf"/>
</dbReference>
<keyword evidence="3 10" id="KW-0479">Metal-binding</keyword>
<evidence type="ECO:0000256" key="5">
    <source>
        <dbReference type="ARBA" id="ARBA00022842"/>
    </source>
</evidence>
<evidence type="ECO:0000313" key="12">
    <source>
        <dbReference type="EMBL" id="AKO65405.1"/>
    </source>
</evidence>
<evidence type="ECO:0000256" key="3">
    <source>
        <dbReference type="ARBA" id="ARBA00022723"/>
    </source>
</evidence>
<dbReference type="GO" id="GO:0006633">
    <property type="term" value="P:fatty acid biosynthetic process"/>
    <property type="evidence" value="ECO:0007669"/>
    <property type="project" value="UniProtKB-UniRule"/>
</dbReference>
<dbReference type="HAMAP" id="MF_00101">
    <property type="entry name" value="AcpS"/>
    <property type="match status" value="1"/>
</dbReference>
<keyword evidence="6 10" id="KW-0443">Lipid metabolism</keyword>
<dbReference type="InterPro" id="IPR002582">
    <property type="entry name" value="ACPS"/>
</dbReference>
<keyword evidence="4 10" id="KW-0276">Fatty acid metabolism</keyword>
<proteinExistence type="inferred from homology"/>
<dbReference type="NCBIfam" id="TIGR00516">
    <property type="entry name" value="acpS"/>
    <property type="match status" value="1"/>
</dbReference>
<keyword evidence="13" id="KW-1185">Reference proteome</keyword>
<dbReference type="GO" id="GO:0008897">
    <property type="term" value="F:holo-[acyl-carrier-protein] synthase activity"/>
    <property type="evidence" value="ECO:0007669"/>
    <property type="project" value="UniProtKB-UniRule"/>
</dbReference>
<reference evidence="12 13" key="1">
    <citation type="submission" date="2015-03" db="EMBL/GenBank/DDBJ databases">
        <title>Comparative analysis of the OM43 clade including a novel species from Red Sea uncovers genomic and metabolic diversity among marine methylotrophs.</title>
        <authorList>
            <person name="Jimenez-Infante F."/>
            <person name="Ngugi D.K."/>
            <person name="Vinu M."/>
            <person name="Alam I."/>
            <person name="Kamau A."/>
            <person name="Blom J."/>
            <person name="Bajic V.B."/>
            <person name="Stingl U."/>
        </authorList>
    </citation>
    <scope>NUCLEOTIDE SEQUENCE [LARGE SCALE GENOMIC DNA]</scope>
    <source>
        <strain evidence="12 13">MBRSH7</strain>
    </source>
</reference>
<dbReference type="Pfam" id="PF01648">
    <property type="entry name" value="ACPS"/>
    <property type="match status" value="1"/>
</dbReference>
<evidence type="ECO:0000313" key="13">
    <source>
        <dbReference type="Proteomes" id="UP000066549"/>
    </source>
</evidence>
<evidence type="ECO:0000256" key="9">
    <source>
        <dbReference type="ARBA" id="ARBA00054726"/>
    </source>
</evidence>
<dbReference type="EC" id="2.7.8.7" evidence="10"/>
<dbReference type="EMBL" id="CP011002">
    <property type="protein sequence ID" value="AKO65405.1"/>
    <property type="molecule type" value="Genomic_DNA"/>
</dbReference>
<dbReference type="SUPFAM" id="SSF56214">
    <property type="entry name" value="4'-phosphopantetheinyl transferase"/>
    <property type="match status" value="1"/>
</dbReference>
<keyword evidence="2 10" id="KW-0808">Transferase</keyword>
<keyword evidence="1 10" id="KW-0444">Lipid biosynthesis</keyword>
<evidence type="ECO:0000259" key="11">
    <source>
        <dbReference type="Pfam" id="PF01648"/>
    </source>
</evidence>
<dbReference type="PATRIC" id="fig|1623450.3.peg.231"/>
<feature type="binding site" evidence="10">
    <location>
        <position position="8"/>
    </location>
    <ligand>
        <name>Mg(2+)</name>
        <dbReference type="ChEBI" id="CHEBI:18420"/>
    </ligand>
</feature>
<comment type="function">
    <text evidence="10">Transfers the 4'-phosphopantetheine moiety from coenzyme A to a Ser of acyl-carrier-protein.</text>
</comment>
<name>A0A0H4J048_9PROT</name>
<gene>
    <name evidence="10" type="primary">acpS</name>
    <name evidence="12" type="ORF">VI33_01165</name>
</gene>
<feature type="domain" description="4'-phosphopantetheinyl transferase" evidence="11">
    <location>
        <begin position="4"/>
        <end position="97"/>
    </location>
</feature>
<comment type="catalytic activity">
    <reaction evidence="8 10">
        <text>apo-[ACP] + CoA = holo-[ACP] + adenosine 3',5'-bisphosphate + H(+)</text>
        <dbReference type="Rhea" id="RHEA:12068"/>
        <dbReference type="Rhea" id="RHEA-COMP:9685"/>
        <dbReference type="Rhea" id="RHEA-COMP:9690"/>
        <dbReference type="ChEBI" id="CHEBI:15378"/>
        <dbReference type="ChEBI" id="CHEBI:29999"/>
        <dbReference type="ChEBI" id="CHEBI:57287"/>
        <dbReference type="ChEBI" id="CHEBI:58343"/>
        <dbReference type="ChEBI" id="CHEBI:64479"/>
        <dbReference type="EC" id="2.7.8.7"/>
    </reaction>
</comment>
<dbReference type="NCBIfam" id="TIGR00556">
    <property type="entry name" value="pantethn_trn"/>
    <property type="match status" value="1"/>
</dbReference>
<evidence type="ECO:0000256" key="4">
    <source>
        <dbReference type="ARBA" id="ARBA00022832"/>
    </source>
</evidence>
<keyword evidence="7 10" id="KW-0275">Fatty acid biosynthesis</keyword>
<dbReference type="Proteomes" id="UP000066549">
    <property type="component" value="Chromosome"/>
</dbReference>
<evidence type="ECO:0000256" key="6">
    <source>
        <dbReference type="ARBA" id="ARBA00023098"/>
    </source>
</evidence>
<feature type="binding site" evidence="10">
    <location>
        <position position="57"/>
    </location>
    <ligand>
        <name>Mg(2+)</name>
        <dbReference type="ChEBI" id="CHEBI:18420"/>
    </ligand>
</feature>
<sequence length="125" mass="14104">MIFGIGTDIVEIQRIEKIFSKFNNRFAKKILSKKEYEAFQISNAPAHFLAKRFAAKEAVAKALGLGFRDPISFHGIEVEHNDLGAPFFKFNAEISKFLDQKKINKCHLSISDEKNIASAFVVLEA</sequence>
<keyword evidence="5 10" id="KW-0460">Magnesium</keyword>
<dbReference type="FunFam" id="3.90.470.20:FF:000001">
    <property type="entry name" value="Holo-[acyl-carrier-protein] synthase"/>
    <property type="match status" value="1"/>
</dbReference>
<dbReference type="OrthoDB" id="517356at2"/>
<dbReference type="AlphaFoldDB" id="A0A0H4J048"/>
<dbReference type="Gene3D" id="3.90.470.20">
    <property type="entry name" value="4'-phosphopantetheinyl transferase domain"/>
    <property type="match status" value="1"/>
</dbReference>
<accession>A0A0H4J048</accession>
<evidence type="ECO:0000256" key="10">
    <source>
        <dbReference type="HAMAP-Rule" id="MF_00101"/>
    </source>
</evidence>
<dbReference type="GO" id="GO:0000287">
    <property type="term" value="F:magnesium ion binding"/>
    <property type="evidence" value="ECO:0007669"/>
    <property type="project" value="UniProtKB-UniRule"/>
</dbReference>
<comment type="subcellular location">
    <subcellularLocation>
        <location evidence="10">Cytoplasm</location>
    </subcellularLocation>
</comment>
<comment type="function">
    <text evidence="9">Transfers the 4'-phosphopantetheine moiety from coenzyme A to the 'Ser-36' of acyl-carrier-protein.</text>
</comment>